<protein>
    <submittedName>
        <fullName evidence="1">Uncharacterized protein</fullName>
    </submittedName>
</protein>
<evidence type="ECO:0000313" key="2">
    <source>
        <dbReference type="Proteomes" id="UP001243846"/>
    </source>
</evidence>
<reference evidence="2" key="1">
    <citation type="journal article" date="2019" name="Int. J. Syst. Evol. Microbiol.">
        <title>The Global Catalogue of Microorganisms (GCM) 10K type strain sequencing project: providing services to taxonomists for standard genome sequencing and annotation.</title>
        <authorList>
            <consortium name="The Broad Institute Genomics Platform"/>
            <consortium name="The Broad Institute Genome Sequencing Center for Infectious Disease"/>
            <person name="Wu L."/>
            <person name="Ma J."/>
        </authorList>
    </citation>
    <scope>NUCLEOTIDE SEQUENCE [LARGE SCALE GENOMIC DNA]</scope>
    <source>
        <strain evidence="2">CECT 8482</strain>
    </source>
</reference>
<sequence length="109" mass="12071">MDVSGREFDFIRSVQVYSVDYNAFSGSTGDGSRDVCHVNRSRNTLGEYGPNGQFTQTHISVSQVPSWTGSDLPAGQTCEAEGRWRGVSIGYETVSQGNVRSFQTETFRY</sequence>
<name>A0ABT8DC20_9RHOB</name>
<comment type="caution">
    <text evidence="1">The sequence shown here is derived from an EMBL/GenBank/DDBJ whole genome shotgun (WGS) entry which is preliminary data.</text>
</comment>
<dbReference type="Proteomes" id="UP001243846">
    <property type="component" value="Unassembled WGS sequence"/>
</dbReference>
<proteinExistence type="predicted"/>
<evidence type="ECO:0000313" key="1">
    <source>
        <dbReference type="EMBL" id="MDN3714328.1"/>
    </source>
</evidence>
<accession>A0ABT8DC20</accession>
<dbReference type="EMBL" id="JAUFRC010000004">
    <property type="protein sequence ID" value="MDN3714328.1"/>
    <property type="molecule type" value="Genomic_DNA"/>
</dbReference>
<keyword evidence="2" id="KW-1185">Reference proteome</keyword>
<gene>
    <name evidence="1" type="ORF">QWZ10_25525</name>
</gene>
<organism evidence="1 2">
    <name type="scientific">Paracoccus cavernae</name>
    <dbReference type="NCBI Taxonomy" id="1571207"/>
    <lineage>
        <taxon>Bacteria</taxon>
        <taxon>Pseudomonadati</taxon>
        <taxon>Pseudomonadota</taxon>
        <taxon>Alphaproteobacteria</taxon>
        <taxon>Rhodobacterales</taxon>
        <taxon>Paracoccaceae</taxon>
        <taxon>Paracoccus</taxon>
    </lineage>
</organism>